<dbReference type="InterPro" id="IPR054708">
    <property type="entry name" value="MTPAP-like_central"/>
</dbReference>
<dbReference type="Pfam" id="PF22600">
    <property type="entry name" value="MTPAP-like_central"/>
    <property type="match status" value="1"/>
</dbReference>
<evidence type="ECO:0000313" key="8">
    <source>
        <dbReference type="Proteomes" id="UP000887540"/>
    </source>
</evidence>
<evidence type="ECO:0000313" key="9">
    <source>
        <dbReference type="WBParaSite" id="ACRNAN_scaffold240.g25783.t1"/>
    </source>
</evidence>
<dbReference type="GO" id="GO:0031123">
    <property type="term" value="P:RNA 3'-end processing"/>
    <property type="evidence" value="ECO:0007669"/>
    <property type="project" value="TreeGrafter"/>
</dbReference>
<name>A0A914DEM3_9BILA</name>
<dbReference type="WBParaSite" id="ACRNAN_scaffold240.g25783.t1">
    <property type="protein sequence ID" value="ACRNAN_scaffold240.g25783.t1"/>
    <property type="gene ID" value="ACRNAN_scaffold240.g25783"/>
</dbReference>
<proteinExistence type="predicted"/>
<dbReference type="PANTHER" id="PTHR12271:SF117">
    <property type="entry name" value="PAP-ASSOCIATED DOMAIN-CONTAINING PROTEIN"/>
    <property type="match status" value="1"/>
</dbReference>
<keyword evidence="3" id="KW-0808">Transferase</keyword>
<evidence type="ECO:0000256" key="3">
    <source>
        <dbReference type="ARBA" id="ARBA00022679"/>
    </source>
</evidence>
<reference evidence="9" key="1">
    <citation type="submission" date="2022-11" db="UniProtKB">
        <authorList>
            <consortium name="WormBaseParasite"/>
        </authorList>
    </citation>
    <scope>IDENTIFICATION</scope>
</reference>
<comment type="cofactor">
    <cofactor evidence="1">
        <name>Mn(2+)</name>
        <dbReference type="ChEBI" id="CHEBI:29035"/>
    </cofactor>
</comment>
<protein>
    <submittedName>
        <fullName evidence="9">PAP-associated domain-containing protein</fullName>
    </submittedName>
</protein>
<comment type="cofactor">
    <cofactor evidence="2">
        <name>Mg(2+)</name>
        <dbReference type="ChEBI" id="CHEBI:18420"/>
    </cofactor>
</comment>
<dbReference type="Proteomes" id="UP000887540">
    <property type="component" value="Unplaced"/>
</dbReference>
<dbReference type="CDD" id="cd05402">
    <property type="entry name" value="NT_PAP_TUTase"/>
    <property type="match status" value="1"/>
</dbReference>
<evidence type="ECO:0000259" key="6">
    <source>
        <dbReference type="Pfam" id="PF03828"/>
    </source>
</evidence>
<keyword evidence="5" id="KW-0460">Magnesium</keyword>
<dbReference type="Gene3D" id="1.10.1410.10">
    <property type="match status" value="1"/>
</dbReference>
<dbReference type="SUPFAM" id="SSF81301">
    <property type="entry name" value="Nucleotidyltransferase"/>
    <property type="match status" value="1"/>
</dbReference>
<dbReference type="GO" id="GO:1990817">
    <property type="term" value="F:poly(A) RNA polymerase activity"/>
    <property type="evidence" value="ECO:0007669"/>
    <property type="project" value="TreeGrafter"/>
</dbReference>
<evidence type="ECO:0000256" key="5">
    <source>
        <dbReference type="ARBA" id="ARBA00022842"/>
    </source>
</evidence>
<dbReference type="InterPro" id="IPR002058">
    <property type="entry name" value="PAP_assoc"/>
</dbReference>
<evidence type="ECO:0000259" key="7">
    <source>
        <dbReference type="Pfam" id="PF22600"/>
    </source>
</evidence>
<dbReference type="GO" id="GO:0046872">
    <property type="term" value="F:metal ion binding"/>
    <property type="evidence" value="ECO:0007669"/>
    <property type="project" value="UniProtKB-KW"/>
</dbReference>
<evidence type="ECO:0000256" key="1">
    <source>
        <dbReference type="ARBA" id="ARBA00001936"/>
    </source>
</evidence>
<dbReference type="AlphaFoldDB" id="A0A914DEM3"/>
<dbReference type="SUPFAM" id="SSF81631">
    <property type="entry name" value="PAP/OAS1 substrate-binding domain"/>
    <property type="match status" value="1"/>
</dbReference>
<keyword evidence="8" id="KW-1185">Reference proteome</keyword>
<dbReference type="PANTHER" id="PTHR12271">
    <property type="entry name" value="POLY A POLYMERASE CID PAP -RELATED"/>
    <property type="match status" value="1"/>
</dbReference>
<evidence type="ECO:0000256" key="4">
    <source>
        <dbReference type="ARBA" id="ARBA00022723"/>
    </source>
</evidence>
<dbReference type="Pfam" id="PF03828">
    <property type="entry name" value="PAP_assoc"/>
    <property type="match status" value="1"/>
</dbReference>
<sequence length="414" mass="48584">MAYQLDVDDKFYAEKYCVNTIIDSLKIYSHISEYINEYPTEFKKFNDEILEYYVKNKQTKRALKYKMFVRDLLQQLVDEAFDDQPQVEAYLAVGGSTVNGCGSIKADLDLCIVAKNPGIVDRNAALSSDVKKENEFDQNREFHVDILRKTYTIFLKHQKKFQYLRFVDVARVPIISCKLAHPYDDGTLIEINCNNIAGVYNSHLLHYYAKVDERFPMMALVLKVWGAKENIINPMDGRVNAYTMQCMIIHFLQCATYPPILPNLWKLFPEFFGGKTPIPALEFFRDLPSDLPDFHEMKNEKTVGELIIAFFDYYAKFDYAHDAISLRNARIFPRYHLLPEFQHWLFFIEEVYDLLTIPKNLKQAHVLQEIISKFKNAVDYYLMLRQIPIFRLICPEDVKKMASDEYNKLPTKTH</sequence>
<accession>A0A914DEM3</accession>
<organism evidence="8 9">
    <name type="scientific">Acrobeloides nanus</name>
    <dbReference type="NCBI Taxonomy" id="290746"/>
    <lineage>
        <taxon>Eukaryota</taxon>
        <taxon>Metazoa</taxon>
        <taxon>Ecdysozoa</taxon>
        <taxon>Nematoda</taxon>
        <taxon>Chromadorea</taxon>
        <taxon>Rhabditida</taxon>
        <taxon>Tylenchina</taxon>
        <taxon>Cephalobomorpha</taxon>
        <taxon>Cephaloboidea</taxon>
        <taxon>Cephalobidae</taxon>
        <taxon>Acrobeloides</taxon>
    </lineage>
</organism>
<dbReference type="Gene3D" id="3.30.460.10">
    <property type="entry name" value="Beta Polymerase, domain 2"/>
    <property type="match status" value="1"/>
</dbReference>
<dbReference type="InterPro" id="IPR043519">
    <property type="entry name" value="NT_sf"/>
</dbReference>
<evidence type="ECO:0000256" key="2">
    <source>
        <dbReference type="ARBA" id="ARBA00001946"/>
    </source>
</evidence>
<keyword evidence="4" id="KW-0479">Metal-binding</keyword>
<feature type="domain" description="Poly(A) RNA polymerase mitochondrial-like central palm" evidence="7">
    <location>
        <begin position="46"/>
        <end position="209"/>
    </location>
</feature>
<feature type="domain" description="PAP-associated" evidence="6">
    <location>
        <begin position="303"/>
        <end position="353"/>
    </location>
</feature>